<dbReference type="AlphaFoldDB" id="A0A841BKT1"/>
<proteinExistence type="predicted"/>
<accession>A0A841BKT1</accession>
<evidence type="ECO:0008006" key="3">
    <source>
        <dbReference type="Google" id="ProtNLM"/>
    </source>
</evidence>
<reference evidence="1 2" key="1">
    <citation type="submission" date="2020-08" db="EMBL/GenBank/DDBJ databases">
        <title>Sequencing the genomes of 1000 actinobacteria strains.</title>
        <authorList>
            <person name="Klenk H.-P."/>
        </authorList>
    </citation>
    <scope>NUCLEOTIDE SEQUENCE [LARGE SCALE GENOMIC DNA]</scope>
    <source>
        <strain evidence="1 2">DSM 45362</strain>
    </source>
</reference>
<dbReference type="Proteomes" id="UP000587527">
    <property type="component" value="Unassembled WGS sequence"/>
</dbReference>
<comment type="caution">
    <text evidence="1">The sequence shown here is derived from an EMBL/GenBank/DDBJ whole genome shotgun (WGS) entry which is preliminary data.</text>
</comment>
<protein>
    <recommendedName>
        <fullName evidence="3">ESX secretion-associated protein EspG</fullName>
    </recommendedName>
</protein>
<evidence type="ECO:0000313" key="1">
    <source>
        <dbReference type="EMBL" id="MBB5867362.1"/>
    </source>
</evidence>
<dbReference type="RefSeq" id="WP_184831997.1">
    <property type="nucleotide sequence ID" value="NZ_JACHMN010000001.1"/>
</dbReference>
<keyword evidence="2" id="KW-1185">Reference proteome</keyword>
<name>A0A841BKT1_9ACTN</name>
<gene>
    <name evidence="1" type="ORF">F4553_000741</name>
</gene>
<evidence type="ECO:0000313" key="2">
    <source>
        <dbReference type="Proteomes" id="UP000587527"/>
    </source>
</evidence>
<sequence>MTAAYTCDELRVLARLAGAVLPACLDGGWSGDDQQVADVVAARCLLARGALTQHAGGVRLTDAAQRLIAPLTSPHAILEVDCATPDGLCRTVTVWDTAGRLRLAEREPDVWQLSTPTRPPQADIAEALDGLSAAAPTAIAFTLDTAAFDRAGRWHRSGHPAEAADQLAAAGVDGDAAAAWLSALGDWRAEGSFRLGERHGTDGFALAELSWLDARDGGLWQITPALDLGTVTVAGATADELRSAAANLLLGVAP</sequence>
<organism evidence="1 2">
    <name type="scientific">Allocatelliglobosispora scoriae</name>
    <dbReference type="NCBI Taxonomy" id="643052"/>
    <lineage>
        <taxon>Bacteria</taxon>
        <taxon>Bacillati</taxon>
        <taxon>Actinomycetota</taxon>
        <taxon>Actinomycetes</taxon>
        <taxon>Micromonosporales</taxon>
        <taxon>Micromonosporaceae</taxon>
        <taxon>Allocatelliglobosispora</taxon>
    </lineage>
</organism>
<dbReference type="EMBL" id="JACHMN010000001">
    <property type="protein sequence ID" value="MBB5867362.1"/>
    <property type="molecule type" value="Genomic_DNA"/>
</dbReference>